<evidence type="ECO:0000256" key="6">
    <source>
        <dbReference type="ARBA" id="ARBA00023186"/>
    </source>
</evidence>
<evidence type="ECO:0000256" key="4">
    <source>
        <dbReference type="ARBA" id="ARBA00016902"/>
    </source>
</evidence>
<accession>D2QYY1</accession>
<dbReference type="InterPro" id="IPR036611">
    <property type="entry name" value="Trigger_fac_ribosome-bd_sf"/>
</dbReference>
<dbReference type="KEGG" id="psl:Psta_1761"/>
<evidence type="ECO:0000256" key="3">
    <source>
        <dbReference type="ARBA" id="ARBA00013194"/>
    </source>
</evidence>
<dbReference type="HAMAP" id="MF_00303">
    <property type="entry name" value="Trigger_factor_Tig"/>
    <property type="match status" value="1"/>
</dbReference>
<keyword evidence="9" id="KW-0131">Cell cycle</keyword>
<dbReference type="OrthoDB" id="9767721at2"/>
<dbReference type="Proteomes" id="UP000001887">
    <property type="component" value="Chromosome"/>
</dbReference>
<comment type="domain">
    <text evidence="9">Consists of 3 domains; the N-terminus binds the ribosome, the middle domain has PPIase activity, while the C-terminus has intrinsic chaperone activity on its own.</text>
</comment>
<dbReference type="PIRSF" id="PIRSF003095">
    <property type="entry name" value="Trigger_factor"/>
    <property type="match status" value="1"/>
</dbReference>
<dbReference type="InterPro" id="IPR046357">
    <property type="entry name" value="PPIase_dom_sf"/>
</dbReference>
<dbReference type="GO" id="GO:0051301">
    <property type="term" value="P:cell division"/>
    <property type="evidence" value="ECO:0007669"/>
    <property type="project" value="UniProtKB-KW"/>
</dbReference>
<evidence type="ECO:0000313" key="13">
    <source>
        <dbReference type="EMBL" id="ADB16436.1"/>
    </source>
</evidence>
<dbReference type="SUPFAM" id="SSF109998">
    <property type="entry name" value="Triger factor/SurA peptide-binding domain-like"/>
    <property type="match status" value="1"/>
</dbReference>
<feature type="domain" description="Trigger factor C-terminal" evidence="12">
    <location>
        <begin position="286"/>
        <end position="442"/>
    </location>
</feature>
<organism evidence="13 14">
    <name type="scientific">Pirellula staleyi (strain ATCC 27377 / DSM 6068 / ICPB 4128)</name>
    <name type="common">Pirella staleyi</name>
    <dbReference type="NCBI Taxonomy" id="530564"/>
    <lineage>
        <taxon>Bacteria</taxon>
        <taxon>Pseudomonadati</taxon>
        <taxon>Planctomycetota</taxon>
        <taxon>Planctomycetia</taxon>
        <taxon>Pirellulales</taxon>
        <taxon>Pirellulaceae</taxon>
        <taxon>Pirellula</taxon>
    </lineage>
</organism>
<dbReference type="EC" id="5.2.1.8" evidence="3 9"/>
<dbReference type="NCBIfam" id="TIGR00115">
    <property type="entry name" value="tig"/>
    <property type="match status" value="1"/>
</dbReference>
<gene>
    <name evidence="9" type="primary">tig</name>
    <name evidence="13" type="ordered locus">Psta_1761</name>
</gene>
<dbReference type="InterPro" id="IPR037041">
    <property type="entry name" value="Trigger_fac_C_sf"/>
</dbReference>
<dbReference type="STRING" id="530564.Psta_1761"/>
<comment type="function">
    <text evidence="9">Involved in protein export. Acts as a chaperone by maintaining the newly synthesized protein in an open conformation. Functions as a peptidyl-prolyl cis-trans isomerase.</text>
</comment>
<evidence type="ECO:0000259" key="12">
    <source>
        <dbReference type="Pfam" id="PF05698"/>
    </source>
</evidence>
<dbReference type="eggNOG" id="COG0544">
    <property type="taxonomic scope" value="Bacteria"/>
</dbReference>
<dbReference type="InterPro" id="IPR005215">
    <property type="entry name" value="Trig_fac"/>
</dbReference>
<dbReference type="SUPFAM" id="SSF54534">
    <property type="entry name" value="FKBP-like"/>
    <property type="match status" value="1"/>
</dbReference>
<evidence type="ECO:0000256" key="10">
    <source>
        <dbReference type="SAM" id="MobiDB-lite"/>
    </source>
</evidence>
<comment type="subcellular location">
    <subcellularLocation>
        <location evidence="9">Cytoplasm</location>
    </subcellularLocation>
    <text evidence="9">About half TF is bound to the ribosome near the polypeptide exit tunnel while the other half is free in the cytoplasm.</text>
</comment>
<dbReference type="GO" id="GO:0044183">
    <property type="term" value="F:protein folding chaperone"/>
    <property type="evidence" value="ECO:0007669"/>
    <property type="project" value="TreeGrafter"/>
</dbReference>
<dbReference type="PANTHER" id="PTHR30560">
    <property type="entry name" value="TRIGGER FACTOR CHAPERONE AND PEPTIDYL-PROLYL CIS/TRANS ISOMERASE"/>
    <property type="match status" value="1"/>
</dbReference>
<dbReference type="Pfam" id="PF05698">
    <property type="entry name" value="Trigger_C"/>
    <property type="match status" value="1"/>
</dbReference>
<dbReference type="InterPro" id="IPR008881">
    <property type="entry name" value="Trigger_fac_ribosome-bd_bac"/>
</dbReference>
<dbReference type="GO" id="GO:0051083">
    <property type="term" value="P:'de novo' cotranslational protein folding"/>
    <property type="evidence" value="ECO:0007669"/>
    <property type="project" value="TreeGrafter"/>
</dbReference>
<dbReference type="GO" id="GO:0003755">
    <property type="term" value="F:peptidyl-prolyl cis-trans isomerase activity"/>
    <property type="evidence" value="ECO:0007669"/>
    <property type="project" value="UniProtKB-UniRule"/>
</dbReference>
<dbReference type="GO" id="GO:0005737">
    <property type="term" value="C:cytoplasm"/>
    <property type="evidence" value="ECO:0007669"/>
    <property type="project" value="UniProtKB-SubCell"/>
</dbReference>
<dbReference type="HOGENOM" id="CLU_033058_3_3_0"/>
<keyword evidence="5 9" id="KW-0697">Rotamase</keyword>
<keyword evidence="6 9" id="KW-0143">Chaperone</keyword>
<dbReference type="Gene3D" id="1.10.3120.10">
    <property type="entry name" value="Trigger factor, C-terminal domain"/>
    <property type="match status" value="1"/>
</dbReference>
<keyword evidence="7 9" id="KW-0413">Isomerase</keyword>
<evidence type="ECO:0000256" key="9">
    <source>
        <dbReference type="HAMAP-Rule" id="MF_00303"/>
    </source>
</evidence>
<reference evidence="13 14" key="1">
    <citation type="journal article" date="2009" name="Stand. Genomic Sci.">
        <title>Complete genome sequence of Pirellula staleyi type strain (ATCC 27377).</title>
        <authorList>
            <person name="Clum A."/>
            <person name="Tindall B.J."/>
            <person name="Sikorski J."/>
            <person name="Ivanova N."/>
            <person name="Mavrommatis K."/>
            <person name="Lucas S."/>
            <person name="Glavina del Rio T."/>
            <person name="Nolan M."/>
            <person name="Chen F."/>
            <person name="Tice H."/>
            <person name="Pitluck S."/>
            <person name="Cheng J.F."/>
            <person name="Chertkov O."/>
            <person name="Brettin T."/>
            <person name="Han C."/>
            <person name="Detter J.C."/>
            <person name="Kuske C."/>
            <person name="Bruce D."/>
            <person name="Goodwin L."/>
            <person name="Ovchinikova G."/>
            <person name="Pati A."/>
            <person name="Mikhailova N."/>
            <person name="Chen A."/>
            <person name="Palaniappan K."/>
            <person name="Land M."/>
            <person name="Hauser L."/>
            <person name="Chang Y.J."/>
            <person name="Jeffries C.D."/>
            <person name="Chain P."/>
            <person name="Rohde M."/>
            <person name="Goker M."/>
            <person name="Bristow J."/>
            <person name="Eisen J.A."/>
            <person name="Markowitz V."/>
            <person name="Hugenholtz P."/>
            <person name="Kyrpides N.C."/>
            <person name="Klenk H.P."/>
            <person name="Lapidus A."/>
        </authorList>
    </citation>
    <scope>NUCLEOTIDE SEQUENCE [LARGE SCALE GENOMIC DNA]</scope>
    <source>
        <strain evidence="14">ATCC 27377 / DSM 6068 / ICPB 4128</strain>
    </source>
</reference>
<dbReference type="PANTHER" id="PTHR30560:SF3">
    <property type="entry name" value="TRIGGER FACTOR-LIKE PROTEIN TIG, CHLOROPLASTIC"/>
    <property type="match status" value="1"/>
</dbReference>
<evidence type="ECO:0000256" key="2">
    <source>
        <dbReference type="ARBA" id="ARBA00005464"/>
    </source>
</evidence>
<dbReference type="Gene3D" id="3.10.50.40">
    <property type="match status" value="1"/>
</dbReference>
<evidence type="ECO:0000259" key="11">
    <source>
        <dbReference type="Pfam" id="PF05697"/>
    </source>
</evidence>
<dbReference type="InterPro" id="IPR027304">
    <property type="entry name" value="Trigger_fact/SurA_dom_sf"/>
</dbReference>
<dbReference type="GO" id="GO:0043335">
    <property type="term" value="P:protein unfolding"/>
    <property type="evidence" value="ECO:0007669"/>
    <property type="project" value="TreeGrafter"/>
</dbReference>
<evidence type="ECO:0000313" key="14">
    <source>
        <dbReference type="Proteomes" id="UP000001887"/>
    </source>
</evidence>
<dbReference type="AlphaFoldDB" id="D2QYY1"/>
<sequence length="493" mass="55251">MSSSEVDTVSPAGEAEVVKLSLDVKVEKPSACERHVKVSVSADDVKRYLKDAFDDLGPKAEVPGFRAGRAPRKLVEARFRDQIADQVKGKLLMDSMTQISEDHDFSAISEPDFNFSAVDLPTDGPMSFEFNIEVRPEFDLPEWKGLKIERLVHEYTEDEVTQHLNKLLARYATQVESTEPIQMGDLVACEMHFQKDGACLAHFNETLEVREVLSLSDTKVENFGELMVGKNIGDEAKTTVTISADAENETLRGVTLDLSIHIVGVQTRKLPDLNEGFLDRIGGFASVDELRAEVKKELDRQLSYQQQRQVRQQITSTLTVAANWDLPPAMLRRQARRELERAVMELQSSGFGNDMIKAYANQLQQNAMAETARALKEHFILERIAEDQSIDAEPQDYDNEIRLLAEQSDESPRKVRARLEKRGLMDTLRNQIIERKVIDVITKSAEFTDKPYTPPKNDITAVDFAVSGHEHAIPDAAHADVPVTPGSPELPKA</sequence>
<keyword evidence="9" id="KW-0132">Cell division</keyword>
<proteinExistence type="inferred from homology"/>
<dbReference type="Gene3D" id="3.30.70.1050">
    <property type="entry name" value="Trigger factor ribosome-binding domain"/>
    <property type="match status" value="1"/>
</dbReference>
<protein>
    <recommendedName>
        <fullName evidence="4 9">Trigger factor</fullName>
        <shortName evidence="9">TF</shortName>
        <ecNumber evidence="3 9">5.2.1.8</ecNumber>
    </recommendedName>
    <alternativeName>
        <fullName evidence="8 9">PPIase</fullName>
    </alternativeName>
</protein>
<evidence type="ECO:0000256" key="8">
    <source>
        <dbReference type="ARBA" id="ARBA00029986"/>
    </source>
</evidence>
<dbReference type="EMBL" id="CP001848">
    <property type="protein sequence ID" value="ADB16436.1"/>
    <property type="molecule type" value="Genomic_DNA"/>
</dbReference>
<dbReference type="SUPFAM" id="SSF102735">
    <property type="entry name" value="Trigger factor ribosome-binding domain"/>
    <property type="match status" value="1"/>
</dbReference>
<evidence type="ECO:0000256" key="7">
    <source>
        <dbReference type="ARBA" id="ARBA00023235"/>
    </source>
</evidence>
<evidence type="ECO:0000256" key="1">
    <source>
        <dbReference type="ARBA" id="ARBA00000971"/>
    </source>
</evidence>
<feature type="domain" description="Trigger factor ribosome-binding bacterial" evidence="11">
    <location>
        <begin position="23"/>
        <end position="167"/>
    </location>
</feature>
<name>D2QYY1_PIRSD</name>
<dbReference type="Pfam" id="PF05697">
    <property type="entry name" value="Trigger_N"/>
    <property type="match status" value="1"/>
</dbReference>
<keyword evidence="9" id="KW-0963">Cytoplasm</keyword>
<evidence type="ECO:0000256" key="5">
    <source>
        <dbReference type="ARBA" id="ARBA00023110"/>
    </source>
</evidence>
<keyword evidence="14" id="KW-1185">Reference proteome</keyword>
<dbReference type="InterPro" id="IPR008880">
    <property type="entry name" value="Trigger_fac_C"/>
</dbReference>
<comment type="similarity">
    <text evidence="2 9">Belongs to the FKBP-type PPIase family. Tig subfamily.</text>
</comment>
<dbReference type="GO" id="GO:0015031">
    <property type="term" value="P:protein transport"/>
    <property type="evidence" value="ECO:0007669"/>
    <property type="project" value="UniProtKB-UniRule"/>
</dbReference>
<feature type="region of interest" description="Disordered" evidence="10">
    <location>
        <begin position="473"/>
        <end position="493"/>
    </location>
</feature>
<dbReference type="GO" id="GO:0043022">
    <property type="term" value="F:ribosome binding"/>
    <property type="evidence" value="ECO:0007669"/>
    <property type="project" value="TreeGrafter"/>
</dbReference>
<comment type="catalytic activity">
    <reaction evidence="1 9">
        <text>[protein]-peptidylproline (omega=180) = [protein]-peptidylproline (omega=0)</text>
        <dbReference type="Rhea" id="RHEA:16237"/>
        <dbReference type="Rhea" id="RHEA-COMP:10747"/>
        <dbReference type="Rhea" id="RHEA-COMP:10748"/>
        <dbReference type="ChEBI" id="CHEBI:83833"/>
        <dbReference type="ChEBI" id="CHEBI:83834"/>
        <dbReference type="EC" id="5.2.1.8"/>
    </reaction>
</comment>